<dbReference type="SUPFAM" id="SSF52540">
    <property type="entry name" value="P-loop containing nucleoside triphosphate hydrolases"/>
    <property type="match status" value="2"/>
</dbReference>
<dbReference type="Pfam" id="PF00176">
    <property type="entry name" value="SNF2-rel_dom"/>
    <property type="match status" value="1"/>
</dbReference>
<dbReference type="Gene3D" id="3.40.50.10810">
    <property type="entry name" value="Tandem AAA-ATPase domain"/>
    <property type="match status" value="1"/>
</dbReference>
<feature type="region of interest" description="Disordered" evidence="2">
    <location>
        <begin position="646"/>
        <end position="740"/>
    </location>
</feature>
<reference evidence="5 6" key="1">
    <citation type="journal article" date="2013" name="BMC Genomics">
        <title>Reconstruction of the lipid metabolism for the microalga Monoraphidium neglectum from its genome sequence reveals characteristics suitable for biofuel production.</title>
        <authorList>
            <person name="Bogen C."/>
            <person name="Al-Dilaimi A."/>
            <person name="Albersmeier A."/>
            <person name="Wichmann J."/>
            <person name="Grundmann M."/>
            <person name="Rupp O."/>
            <person name="Lauersen K.J."/>
            <person name="Blifernez-Klassen O."/>
            <person name="Kalinowski J."/>
            <person name="Goesmann A."/>
            <person name="Mussgnug J.H."/>
            <person name="Kruse O."/>
        </authorList>
    </citation>
    <scope>NUCLEOTIDE SEQUENCE [LARGE SCALE GENOMIC DNA]</scope>
    <source>
        <strain evidence="5 6">SAG 48.87</strain>
    </source>
</reference>
<dbReference type="PROSITE" id="PS51192">
    <property type="entry name" value="HELICASE_ATP_BIND_1"/>
    <property type="match status" value="1"/>
</dbReference>
<dbReference type="Gene3D" id="1.20.120.850">
    <property type="entry name" value="SWI2/SNF2 ATPases, N-terminal domain"/>
    <property type="match status" value="1"/>
</dbReference>
<dbReference type="Pfam" id="PF00271">
    <property type="entry name" value="Helicase_C"/>
    <property type="match status" value="1"/>
</dbReference>
<dbReference type="EC" id="2.7.11.1" evidence="5"/>
<dbReference type="SMART" id="SM00487">
    <property type="entry name" value="DEXDc"/>
    <property type="match status" value="1"/>
</dbReference>
<dbReference type="InterPro" id="IPR000330">
    <property type="entry name" value="SNF2_N"/>
</dbReference>
<dbReference type="GO" id="GO:0005524">
    <property type="term" value="F:ATP binding"/>
    <property type="evidence" value="ECO:0007669"/>
    <property type="project" value="InterPro"/>
</dbReference>
<keyword evidence="5" id="KW-0808">Transferase</keyword>
<keyword evidence="1" id="KW-0378">Hydrolase</keyword>
<feature type="region of interest" description="Disordered" evidence="2">
    <location>
        <begin position="35"/>
        <end position="164"/>
    </location>
</feature>
<feature type="domain" description="Helicase C-terminal" evidence="4">
    <location>
        <begin position="781"/>
        <end position="919"/>
    </location>
</feature>
<feature type="compositionally biased region" description="Acidic residues" evidence="2">
    <location>
        <begin position="685"/>
        <end position="698"/>
    </location>
</feature>
<dbReference type="GO" id="GO:0016787">
    <property type="term" value="F:hydrolase activity"/>
    <property type="evidence" value="ECO:0007669"/>
    <property type="project" value="UniProtKB-KW"/>
</dbReference>
<evidence type="ECO:0000259" key="3">
    <source>
        <dbReference type="PROSITE" id="PS51192"/>
    </source>
</evidence>
<feature type="region of interest" description="Disordered" evidence="2">
    <location>
        <begin position="527"/>
        <end position="575"/>
    </location>
</feature>
<feature type="compositionally biased region" description="Low complexity" evidence="2">
    <location>
        <begin position="35"/>
        <end position="44"/>
    </location>
</feature>
<keyword evidence="6" id="KW-1185">Reference proteome</keyword>
<dbReference type="GeneID" id="25739378"/>
<protein>
    <submittedName>
        <fullName evidence="5">Chromatin remodeling complex subunit</fullName>
        <ecNumber evidence="5">2.7.11.1</ecNumber>
    </submittedName>
</protein>
<dbReference type="OrthoDB" id="413460at2759"/>
<dbReference type="STRING" id="145388.A0A0D2L2F9"/>
<dbReference type="PANTHER" id="PTHR45629">
    <property type="entry name" value="SNF2/RAD54 FAMILY MEMBER"/>
    <property type="match status" value="1"/>
</dbReference>
<dbReference type="InterPro" id="IPR001650">
    <property type="entry name" value="Helicase_C-like"/>
</dbReference>
<dbReference type="GO" id="GO:0015616">
    <property type="term" value="F:DNA translocase activity"/>
    <property type="evidence" value="ECO:0007669"/>
    <property type="project" value="TreeGrafter"/>
</dbReference>
<feature type="compositionally biased region" description="Acidic residues" evidence="2">
    <location>
        <begin position="49"/>
        <end position="59"/>
    </location>
</feature>
<evidence type="ECO:0000259" key="4">
    <source>
        <dbReference type="PROSITE" id="PS51194"/>
    </source>
</evidence>
<feature type="compositionally biased region" description="Low complexity" evidence="2">
    <location>
        <begin position="154"/>
        <end position="164"/>
    </location>
</feature>
<dbReference type="InterPro" id="IPR049730">
    <property type="entry name" value="SNF2/RAD54-like_C"/>
</dbReference>
<accession>A0A0D2L2F9</accession>
<gene>
    <name evidence="5" type="ORF">MNEG_6502</name>
</gene>
<sequence length="919" mass="96082">MDRSRRVQGEFKRGTAAALQQLAAERERRVAVAAAHAAAAAAHAAEGDPSIEDSSDEDQPLLWGVREAQDNHTLTAGSKDSSSSHDQSEDSEDDSDSDHAERAKPEQPAARGAPASTSGRAPPALPAKPQVPLRRLMRGDGSTPAKAGPPWREAGLSSSGAAAATAAGVDGLESMLQGMRLAGGGGGPSGSGGNGGTRAPGPSQQQRRAPSSSGSADGSDAESDSSSERDARRPLRPAAAAAAPAPAGGASSEDLVFEGGFRLPGRVASKLYAHQVEGVRWLWSLHAARKGGILADDMGLGKTMQCAAFLAGSLGSGAGRRALIVAPKTLLAHWEKELGACGMRSRTHRFFGSGDGERQAALRALTSRGGGVLLTTYGMVLHNADALARGLGRISDDEERVEAGEGGGRLLPWDYLILDEGHKVKNPSMQLSQRLRSLSARVRLIISGTPIQNNLSEMWALFDFAVPGLLGPLRAFKLEFEKPILLGQDRDAFPWQREAGAAKAAELRRRTAPFIIRRDKREVLPGAATTPAADDGKPATASGAGAGANDRPPAGLEAERPGAEGQQASARPRVGRMGRKADVVVWLRLAPLQRHIYEAFLNSDQVRAALNSTRSPLAALSVLKKICDHPALLSKKAASLVVAAGSQWAKGGKSGGSCSTSSAGGGRKGGPASKGRARESLDSFIVDDDEASGSDDASDAGWRSDAESASDAGSGSSSSSDDEAAGGGKSRKKKGAEARAPEVSGFSDEWCDWAGEGSEIEGRLVADLRQRGAEASCKSAFVCALLDELVGAGHRVLIFSQSRVMLDILQAAVEARRLPFCRIDGGVVSAEARQAEVERFQAASSKIPVFLLTSQVGGLGLTLTAADRVVIVDPSWNPAQDNQSVDRAYRIGQSRDVVVYRLVTCGTVEEKIYRKQVHD</sequence>
<organism evidence="5 6">
    <name type="scientific">Monoraphidium neglectum</name>
    <dbReference type="NCBI Taxonomy" id="145388"/>
    <lineage>
        <taxon>Eukaryota</taxon>
        <taxon>Viridiplantae</taxon>
        <taxon>Chlorophyta</taxon>
        <taxon>core chlorophytes</taxon>
        <taxon>Chlorophyceae</taxon>
        <taxon>CS clade</taxon>
        <taxon>Sphaeropleales</taxon>
        <taxon>Selenastraceae</taxon>
        <taxon>Monoraphidium</taxon>
    </lineage>
</organism>
<dbReference type="PROSITE" id="PS51194">
    <property type="entry name" value="HELICASE_CTER"/>
    <property type="match status" value="1"/>
</dbReference>
<dbReference type="GO" id="GO:0004674">
    <property type="term" value="F:protein serine/threonine kinase activity"/>
    <property type="evidence" value="ECO:0007669"/>
    <property type="project" value="UniProtKB-EC"/>
</dbReference>
<feature type="region of interest" description="Disordered" evidence="2">
    <location>
        <begin position="178"/>
        <end position="250"/>
    </location>
</feature>
<dbReference type="InterPro" id="IPR038718">
    <property type="entry name" value="SNF2-like_sf"/>
</dbReference>
<feature type="compositionally biased region" description="Low complexity" evidence="2">
    <location>
        <begin position="699"/>
        <end position="719"/>
    </location>
</feature>
<dbReference type="RefSeq" id="XP_013900478.1">
    <property type="nucleotide sequence ID" value="XM_014045024.1"/>
</dbReference>
<name>A0A0D2L2F9_9CHLO</name>
<dbReference type="Gene3D" id="3.40.50.300">
    <property type="entry name" value="P-loop containing nucleotide triphosphate hydrolases"/>
    <property type="match status" value="1"/>
</dbReference>
<dbReference type="EMBL" id="KK101280">
    <property type="protein sequence ID" value="KIZ01459.1"/>
    <property type="molecule type" value="Genomic_DNA"/>
</dbReference>
<dbReference type="InterPro" id="IPR014001">
    <property type="entry name" value="Helicase_ATP-bd"/>
</dbReference>
<feature type="compositionally biased region" description="Gly residues" evidence="2">
    <location>
        <begin position="181"/>
        <end position="198"/>
    </location>
</feature>
<feature type="compositionally biased region" description="Low complexity" evidence="2">
    <location>
        <begin position="236"/>
        <end position="250"/>
    </location>
</feature>
<dbReference type="Proteomes" id="UP000054498">
    <property type="component" value="Unassembled WGS sequence"/>
</dbReference>
<evidence type="ECO:0000256" key="2">
    <source>
        <dbReference type="SAM" id="MobiDB-lite"/>
    </source>
</evidence>
<dbReference type="PANTHER" id="PTHR45629:SF7">
    <property type="entry name" value="DNA EXCISION REPAIR PROTEIN ERCC-6-RELATED"/>
    <property type="match status" value="1"/>
</dbReference>
<dbReference type="InterPro" id="IPR050496">
    <property type="entry name" value="SNF2_RAD54_helicase_repair"/>
</dbReference>
<evidence type="ECO:0000313" key="5">
    <source>
        <dbReference type="EMBL" id="KIZ01459.1"/>
    </source>
</evidence>
<dbReference type="AlphaFoldDB" id="A0A0D2L2F9"/>
<evidence type="ECO:0000313" key="6">
    <source>
        <dbReference type="Proteomes" id="UP000054498"/>
    </source>
</evidence>
<dbReference type="InterPro" id="IPR027417">
    <property type="entry name" value="P-loop_NTPase"/>
</dbReference>
<feature type="compositionally biased region" description="Low complexity" evidence="2">
    <location>
        <begin position="199"/>
        <end position="218"/>
    </location>
</feature>
<evidence type="ECO:0000256" key="1">
    <source>
        <dbReference type="ARBA" id="ARBA00022801"/>
    </source>
</evidence>
<dbReference type="CDD" id="cd18793">
    <property type="entry name" value="SF2_C_SNF"/>
    <property type="match status" value="1"/>
</dbReference>
<dbReference type="KEGG" id="mng:MNEG_6502"/>
<dbReference type="SMART" id="SM00490">
    <property type="entry name" value="HELICc"/>
    <property type="match status" value="1"/>
</dbReference>
<feature type="domain" description="Helicase ATP-binding" evidence="3">
    <location>
        <begin position="283"/>
        <end position="468"/>
    </location>
</feature>
<proteinExistence type="predicted"/>